<dbReference type="NCBIfam" id="TIGR02608">
    <property type="entry name" value="delta_60_rpt"/>
    <property type="match status" value="4"/>
</dbReference>
<gene>
    <name evidence="2" type="ORF">ACFOEN_03860</name>
</gene>
<accession>A0ABV7H1X3</accession>
<comment type="caution">
    <text evidence="2">The sequence shown here is derived from an EMBL/GenBank/DDBJ whole genome shotgun (WGS) entry which is preliminary data.</text>
</comment>
<dbReference type="RefSeq" id="WP_377301257.1">
    <property type="nucleotide sequence ID" value="NZ_CP180191.1"/>
</dbReference>
<feature type="chain" id="PRO_5045534049" description="Delta-60 repeat domain-containing protein" evidence="1">
    <location>
        <begin position="25"/>
        <end position="463"/>
    </location>
</feature>
<protein>
    <recommendedName>
        <fullName evidence="4">Delta-60 repeat domain-containing protein</fullName>
    </recommendedName>
</protein>
<evidence type="ECO:0008006" key="4">
    <source>
        <dbReference type="Google" id="ProtNLM"/>
    </source>
</evidence>
<name>A0ABV7H1X3_9BURK</name>
<organism evidence="2 3">
    <name type="scientific">Piscinibacterium candidicorallinum</name>
    <dbReference type="NCBI Taxonomy" id="1793872"/>
    <lineage>
        <taxon>Bacteria</taxon>
        <taxon>Pseudomonadati</taxon>
        <taxon>Pseudomonadota</taxon>
        <taxon>Betaproteobacteria</taxon>
        <taxon>Burkholderiales</taxon>
        <taxon>Piscinibacterium</taxon>
    </lineage>
</organism>
<sequence>MTPPRIALAAAALTGLGLLAPAMAQTACTAGTFDAAFGPASTGGFVPVGARLAFVPNSPGGNTEGLDYTGTGQIVTGAIGGADGLGSGIFNVARLTAGGSLDLPYGGAGVVAPFGTPSDVPLSSLSQQTRLDASGNTIAVRAWGDRITVNRFSPAGQPDFNYGANGAASVTLTVVFPLLGLNVLADGSVLVATTALNTLNQQQAVVVKFTPAGLPDNTFGTAGIQWLSPVVVGGGASNLSRATDVLPLAGGQLLVAGRARGAPGPFSGFIARLNSNGTLDTSFGTAGYAAYDWGGGRSTLVRKLALQSDGRIIAIGTALDLSGAGLNSGVVMRVLANGALDVSYGTGGLTQITGPFGTNLFNVALQSNGKAVVSGAQFTAADFSTQAGLVARLTATGALDSAFAGSGVATYSAPGASSTGGGALAIRSNRVAVTSNVTYGTGNTSQFGTVVLRYDIGTGTGCR</sequence>
<reference evidence="3" key="1">
    <citation type="journal article" date="2019" name="Int. J. Syst. Evol. Microbiol.">
        <title>The Global Catalogue of Microorganisms (GCM) 10K type strain sequencing project: providing services to taxonomists for standard genome sequencing and annotation.</title>
        <authorList>
            <consortium name="The Broad Institute Genomics Platform"/>
            <consortium name="The Broad Institute Genome Sequencing Center for Infectious Disease"/>
            <person name="Wu L."/>
            <person name="Ma J."/>
        </authorList>
    </citation>
    <scope>NUCLEOTIDE SEQUENCE [LARGE SCALE GENOMIC DNA]</scope>
    <source>
        <strain evidence="3">KCTC 52168</strain>
    </source>
</reference>
<dbReference type="EMBL" id="JBHRTI010000003">
    <property type="protein sequence ID" value="MFC3146773.1"/>
    <property type="molecule type" value="Genomic_DNA"/>
</dbReference>
<dbReference type="Proteomes" id="UP001595556">
    <property type="component" value="Unassembled WGS sequence"/>
</dbReference>
<proteinExistence type="predicted"/>
<evidence type="ECO:0000256" key="1">
    <source>
        <dbReference type="SAM" id="SignalP"/>
    </source>
</evidence>
<dbReference type="InterPro" id="IPR013431">
    <property type="entry name" value="Delta_60_rpt"/>
</dbReference>
<keyword evidence="1" id="KW-0732">Signal</keyword>
<dbReference type="Pfam" id="PF17164">
    <property type="entry name" value="DUF5122"/>
    <property type="match status" value="4"/>
</dbReference>
<evidence type="ECO:0000313" key="2">
    <source>
        <dbReference type="EMBL" id="MFC3146773.1"/>
    </source>
</evidence>
<feature type="signal peptide" evidence="1">
    <location>
        <begin position="1"/>
        <end position="24"/>
    </location>
</feature>
<dbReference type="Gene3D" id="2.80.10.50">
    <property type="match status" value="2"/>
</dbReference>
<evidence type="ECO:0000313" key="3">
    <source>
        <dbReference type="Proteomes" id="UP001595556"/>
    </source>
</evidence>
<keyword evidence="3" id="KW-1185">Reference proteome</keyword>